<organism evidence="1 2">
    <name type="scientific">Aequorivita aurantiaca</name>
    <dbReference type="NCBI Taxonomy" id="3053356"/>
    <lineage>
        <taxon>Bacteria</taxon>
        <taxon>Pseudomonadati</taxon>
        <taxon>Bacteroidota</taxon>
        <taxon>Flavobacteriia</taxon>
        <taxon>Flavobacteriales</taxon>
        <taxon>Flavobacteriaceae</taxon>
        <taxon>Aequorivita</taxon>
    </lineage>
</organism>
<dbReference type="InterPro" id="IPR005560">
    <property type="entry name" value="Csp_YhjQ"/>
</dbReference>
<dbReference type="PANTHER" id="PTHR37310:SF1">
    <property type="entry name" value="CYTOPLASMIC PROTEIN"/>
    <property type="match status" value="1"/>
</dbReference>
<reference evidence="1 2" key="1">
    <citation type="submission" date="2023-06" db="EMBL/GenBank/DDBJ databases">
        <authorList>
            <person name="Ye Y.-Q."/>
            <person name="Du Z.-J."/>
        </authorList>
    </citation>
    <scope>NUCLEOTIDE SEQUENCE [LARGE SCALE GENOMIC DNA]</scope>
    <source>
        <strain evidence="1 2">SDUM287046</strain>
    </source>
</reference>
<accession>A0ABT8DN61</accession>
<name>A0ABT8DN61_9FLAO</name>
<dbReference type="Proteomes" id="UP001244787">
    <property type="component" value="Unassembled WGS sequence"/>
</dbReference>
<comment type="caution">
    <text evidence="1">The sequence shown here is derived from an EMBL/GenBank/DDBJ whole genome shotgun (WGS) entry which is preliminary data.</text>
</comment>
<proteinExistence type="predicted"/>
<dbReference type="RefSeq" id="WP_290254598.1">
    <property type="nucleotide sequence ID" value="NZ_JAUGQQ010000005.1"/>
</dbReference>
<evidence type="ECO:0000313" key="2">
    <source>
        <dbReference type="Proteomes" id="UP001244787"/>
    </source>
</evidence>
<protein>
    <submittedName>
        <fullName evidence="1">Four-helix bundle copper-binding protein</fullName>
    </submittedName>
</protein>
<keyword evidence="2" id="KW-1185">Reference proteome</keyword>
<dbReference type="InterPro" id="IPR044543">
    <property type="entry name" value="YHJQ-like"/>
</dbReference>
<dbReference type="CDD" id="cd08026">
    <property type="entry name" value="DUF326"/>
    <property type="match status" value="1"/>
</dbReference>
<dbReference type="Gene3D" id="1.20.1270.360">
    <property type="match status" value="1"/>
</dbReference>
<sequence>MKNERLIHALGNCINHCNYCADACLDEENVKMMVNCIRIDRVCAEVCSTLNQLLATNFNDVKDLVSYCEKICNMCADECEKHEHQHCKDCAEACRNCANECRQFMAA</sequence>
<dbReference type="PANTHER" id="PTHR37310">
    <property type="entry name" value="CYTOPLASMIC PROTEIN-RELATED"/>
    <property type="match status" value="1"/>
</dbReference>
<evidence type="ECO:0000313" key="1">
    <source>
        <dbReference type="EMBL" id="MDN3724507.1"/>
    </source>
</evidence>
<dbReference type="EMBL" id="JAUGQQ010000005">
    <property type="protein sequence ID" value="MDN3724507.1"/>
    <property type="molecule type" value="Genomic_DNA"/>
</dbReference>
<dbReference type="Pfam" id="PF03860">
    <property type="entry name" value="Csp"/>
    <property type="match status" value="1"/>
</dbReference>
<gene>
    <name evidence="1" type="ORF">QRD02_08940</name>
</gene>